<dbReference type="GO" id="GO:0046872">
    <property type="term" value="F:metal ion binding"/>
    <property type="evidence" value="ECO:0007669"/>
    <property type="project" value="UniProtKB-KW"/>
</dbReference>
<comment type="subcellular location">
    <subcellularLocation>
        <location evidence="1">Nucleus</location>
    </subcellularLocation>
</comment>
<keyword evidence="6" id="KW-0238">DNA-binding</keyword>
<dbReference type="EMBL" id="JARAOO010000008">
    <property type="protein sequence ID" value="KAJ7960278.1"/>
    <property type="molecule type" value="Genomic_DNA"/>
</dbReference>
<evidence type="ECO:0000256" key="5">
    <source>
        <dbReference type="ARBA" id="ARBA00023015"/>
    </source>
</evidence>
<feature type="region of interest" description="Disordered" evidence="10">
    <location>
        <begin position="284"/>
        <end position="387"/>
    </location>
</feature>
<comment type="similarity">
    <text evidence="9">Belongs to the WRKY group I family.</text>
</comment>
<dbReference type="PANTHER" id="PTHR31221">
    <property type="entry name" value="WRKY TRANSCRIPTION FACTOR PROTEIN 1-RELATED"/>
    <property type="match status" value="1"/>
</dbReference>
<name>A0AAD7LLP5_QUISA</name>
<dbReference type="PROSITE" id="PS50811">
    <property type="entry name" value="WRKY"/>
    <property type="match status" value="2"/>
</dbReference>
<evidence type="ECO:0000256" key="9">
    <source>
        <dbReference type="ARBA" id="ARBA00061157"/>
    </source>
</evidence>
<dbReference type="InterPro" id="IPR003657">
    <property type="entry name" value="WRKY_dom"/>
</dbReference>
<feature type="compositionally biased region" description="Low complexity" evidence="10">
    <location>
        <begin position="288"/>
        <end position="299"/>
    </location>
</feature>
<dbReference type="FunFam" id="2.20.25.80:FF:000003">
    <property type="entry name" value="WRKY transcription factor 57"/>
    <property type="match status" value="1"/>
</dbReference>
<keyword evidence="2" id="KW-0479">Metal-binding</keyword>
<comment type="caution">
    <text evidence="12">The sequence shown here is derived from an EMBL/GenBank/DDBJ whole genome shotgun (WGS) entry which is preliminary data.</text>
</comment>
<evidence type="ECO:0000256" key="4">
    <source>
        <dbReference type="ARBA" id="ARBA00022833"/>
    </source>
</evidence>
<evidence type="ECO:0000256" key="2">
    <source>
        <dbReference type="ARBA" id="ARBA00022723"/>
    </source>
</evidence>
<dbReference type="GO" id="GO:0043565">
    <property type="term" value="F:sequence-specific DNA binding"/>
    <property type="evidence" value="ECO:0007669"/>
    <property type="project" value="InterPro"/>
</dbReference>
<evidence type="ECO:0000256" key="1">
    <source>
        <dbReference type="ARBA" id="ARBA00004123"/>
    </source>
</evidence>
<dbReference type="PANTHER" id="PTHR31221:SF125">
    <property type="entry name" value="WRKY TRANSCRIPTION FACTOR 1"/>
    <property type="match status" value="1"/>
</dbReference>
<reference evidence="12" key="1">
    <citation type="journal article" date="2023" name="Science">
        <title>Elucidation of the pathway for biosynthesis of saponin adjuvants from the soapbark tree.</title>
        <authorList>
            <person name="Reed J."/>
            <person name="Orme A."/>
            <person name="El-Demerdash A."/>
            <person name="Owen C."/>
            <person name="Martin L.B.B."/>
            <person name="Misra R.C."/>
            <person name="Kikuchi S."/>
            <person name="Rejzek M."/>
            <person name="Martin A.C."/>
            <person name="Harkess A."/>
            <person name="Leebens-Mack J."/>
            <person name="Louveau T."/>
            <person name="Stephenson M.J."/>
            <person name="Osbourn A."/>
        </authorList>
    </citation>
    <scope>NUCLEOTIDE SEQUENCE</scope>
    <source>
        <strain evidence="12">S10</strain>
    </source>
</reference>
<sequence length="387" mass="43185">MHLQLDKKESDCSVFPEKTLDNPNTSLQALQSGQEGCNFSFIREKVSQDGYNWRKYGQKLVKGNEFTRSYYKCTHPNCQAKKQLEQLRNGKITDTIYFGQHAHPRPHFNVPIAVGFVVSVVEERPDGPSSTNVKDEASVEHGCTRQQIKTLEPLPLSTVFSSNDVQGAHSKSPRSGGKRTNVMPTLLQVDKSTAEPRIVVQTLSEVDIVNDGYRWRKYGQKLVKRNPNPRSYYRCSNPGCPVKKHVERASYDPKVVVTTYEGQHDHDLPPARTVTHHVEANNYAAHDNNSGNKSAGNAACLETGDNTSFDSEGRSNEQLNNEGNVKSRAEDTVGFHIVIHPSVGPERTTSEQDQQDETSASIKERDTIGLDTIVNSSSEFPVDQMKT</sequence>
<organism evidence="12 13">
    <name type="scientific">Quillaja saponaria</name>
    <name type="common">Soap bark tree</name>
    <dbReference type="NCBI Taxonomy" id="32244"/>
    <lineage>
        <taxon>Eukaryota</taxon>
        <taxon>Viridiplantae</taxon>
        <taxon>Streptophyta</taxon>
        <taxon>Embryophyta</taxon>
        <taxon>Tracheophyta</taxon>
        <taxon>Spermatophyta</taxon>
        <taxon>Magnoliopsida</taxon>
        <taxon>eudicotyledons</taxon>
        <taxon>Gunneridae</taxon>
        <taxon>Pentapetalae</taxon>
        <taxon>rosids</taxon>
        <taxon>fabids</taxon>
        <taxon>Fabales</taxon>
        <taxon>Quillajaceae</taxon>
        <taxon>Quillaja</taxon>
    </lineage>
</organism>
<dbReference type="AlphaFoldDB" id="A0AAD7LLP5"/>
<evidence type="ECO:0000256" key="10">
    <source>
        <dbReference type="SAM" id="MobiDB-lite"/>
    </source>
</evidence>
<dbReference type="Gene3D" id="2.20.25.80">
    <property type="entry name" value="WRKY domain"/>
    <property type="match status" value="2"/>
</dbReference>
<dbReference type="Pfam" id="PF03106">
    <property type="entry name" value="WRKY"/>
    <property type="match status" value="2"/>
</dbReference>
<keyword evidence="13" id="KW-1185">Reference proteome</keyword>
<dbReference type="GO" id="GO:0005634">
    <property type="term" value="C:nucleus"/>
    <property type="evidence" value="ECO:0007669"/>
    <property type="project" value="UniProtKB-SubCell"/>
</dbReference>
<dbReference type="FunFam" id="2.20.25.80:FF:000006">
    <property type="entry name" value="WRKY transcription factor"/>
    <property type="match status" value="1"/>
</dbReference>
<keyword evidence="8" id="KW-0539">Nucleus</keyword>
<evidence type="ECO:0000256" key="3">
    <source>
        <dbReference type="ARBA" id="ARBA00022737"/>
    </source>
</evidence>
<proteinExistence type="inferred from homology"/>
<feature type="region of interest" description="Disordered" evidence="10">
    <location>
        <begin position="162"/>
        <end position="181"/>
    </location>
</feature>
<keyword evidence="7" id="KW-0804">Transcription</keyword>
<feature type="compositionally biased region" description="Polar residues" evidence="10">
    <location>
        <begin position="304"/>
        <end position="324"/>
    </location>
</feature>
<dbReference type="InterPro" id="IPR044810">
    <property type="entry name" value="WRKY_plant"/>
</dbReference>
<protein>
    <submittedName>
        <fullName evidence="12">WRKY transcription factor</fullName>
    </submittedName>
</protein>
<keyword evidence="5" id="KW-0805">Transcription regulation</keyword>
<evidence type="ECO:0000256" key="8">
    <source>
        <dbReference type="ARBA" id="ARBA00023242"/>
    </source>
</evidence>
<evidence type="ECO:0000313" key="12">
    <source>
        <dbReference type="EMBL" id="KAJ7960278.1"/>
    </source>
</evidence>
<evidence type="ECO:0000256" key="6">
    <source>
        <dbReference type="ARBA" id="ARBA00023125"/>
    </source>
</evidence>
<evidence type="ECO:0000313" key="13">
    <source>
        <dbReference type="Proteomes" id="UP001163823"/>
    </source>
</evidence>
<dbReference type="GO" id="GO:0003700">
    <property type="term" value="F:DNA-binding transcription factor activity"/>
    <property type="evidence" value="ECO:0007669"/>
    <property type="project" value="InterPro"/>
</dbReference>
<gene>
    <name evidence="12" type="ORF">O6P43_020742</name>
</gene>
<dbReference type="SMART" id="SM00774">
    <property type="entry name" value="WRKY"/>
    <property type="match status" value="2"/>
</dbReference>
<evidence type="ECO:0000256" key="7">
    <source>
        <dbReference type="ARBA" id="ARBA00023163"/>
    </source>
</evidence>
<dbReference type="Proteomes" id="UP001163823">
    <property type="component" value="Chromosome 8"/>
</dbReference>
<dbReference type="InterPro" id="IPR036576">
    <property type="entry name" value="WRKY_dom_sf"/>
</dbReference>
<keyword evidence="4" id="KW-0862">Zinc</keyword>
<dbReference type="KEGG" id="qsa:O6P43_020742"/>
<dbReference type="SUPFAM" id="SSF118290">
    <property type="entry name" value="WRKY DNA-binding domain"/>
    <property type="match status" value="2"/>
</dbReference>
<evidence type="ECO:0000259" key="11">
    <source>
        <dbReference type="PROSITE" id="PS50811"/>
    </source>
</evidence>
<feature type="domain" description="WRKY" evidence="11">
    <location>
        <begin position="204"/>
        <end position="269"/>
    </location>
</feature>
<keyword evidence="3" id="KW-0677">Repeat</keyword>
<feature type="domain" description="WRKY" evidence="11">
    <location>
        <begin position="42"/>
        <end position="106"/>
    </location>
</feature>
<accession>A0AAD7LLP5</accession>